<dbReference type="Proteomes" id="UP000005463">
    <property type="component" value="Unassembled WGS sequence"/>
</dbReference>
<name>B1FR58_9BURK</name>
<evidence type="ECO:0000313" key="2">
    <source>
        <dbReference type="Proteomes" id="UP000005463"/>
    </source>
</evidence>
<evidence type="ECO:0000313" key="1">
    <source>
        <dbReference type="EMBL" id="EDS99963.1"/>
    </source>
</evidence>
<reference evidence="1 2" key="1">
    <citation type="submission" date="2008-03" db="EMBL/GenBank/DDBJ databases">
        <title>Sequencing of the draft genome and assembly of Burkholderia ambifaria IOP40-10.</title>
        <authorList>
            <consortium name="US DOE Joint Genome Institute (JGI-PGF)"/>
            <person name="Copeland A."/>
            <person name="Lucas S."/>
            <person name="Lapidus A."/>
            <person name="Glavina del Rio T."/>
            <person name="Dalin E."/>
            <person name="Tice H."/>
            <person name="Bruce D."/>
            <person name="Goodwin L."/>
            <person name="Pitluck S."/>
            <person name="Larimer F."/>
            <person name="Land M.L."/>
            <person name="Hauser L."/>
            <person name="Tiedje J."/>
            <person name="Richardson P."/>
        </authorList>
    </citation>
    <scope>NUCLEOTIDE SEQUENCE [LARGE SCALE GENOMIC DNA]</scope>
    <source>
        <strain evidence="1 2">IOP40-10</strain>
    </source>
</reference>
<accession>B1FR58</accession>
<organism evidence="1 2">
    <name type="scientific">Burkholderia ambifaria IOP40-10</name>
    <dbReference type="NCBI Taxonomy" id="396596"/>
    <lineage>
        <taxon>Bacteria</taxon>
        <taxon>Pseudomonadati</taxon>
        <taxon>Pseudomonadota</taxon>
        <taxon>Betaproteobacteria</taxon>
        <taxon>Burkholderiales</taxon>
        <taxon>Burkholderiaceae</taxon>
        <taxon>Burkholderia</taxon>
        <taxon>Burkholderia cepacia complex</taxon>
    </lineage>
</organism>
<protein>
    <submittedName>
        <fullName evidence="1">Uncharacterized protein</fullName>
    </submittedName>
</protein>
<proteinExistence type="predicted"/>
<dbReference type="EMBL" id="ABLC01000378">
    <property type="protein sequence ID" value="EDS99963.1"/>
    <property type="molecule type" value="Genomic_DNA"/>
</dbReference>
<gene>
    <name evidence="1" type="ORF">BamIOP4010DRAFT_6519</name>
</gene>
<dbReference type="AlphaFoldDB" id="B1FR58"/>
<comment type="caution">
    <text evidence="1">The sequence shown here is derived from an EMBL/GenBank/DDBJ whole genome shotgun (WGS) entry which is preliminary data.</text>
</comment>
<sequence length="1060" mass="118049">MRGDVGAAGREDFVAHATGIELRTRLGEQQASHVRFGAAAVDAEGVRRDVDAMLRLVREREHQRAGAACVAVEDDHAPRRVHILAAAGRTELQLPAIAPREPHLLPQRRRKGGQRVHVHFQHDAAEGRDDARDRTAPRRIGECLVERRMRELDTTGRDPVMDLRGDLVDSPQYAAVRIGVGHDFAGIVQHHVAVAAEQHLEVVQQVVRLCDAANPSEVGQTRARYDARQADVEFHVDAADLRGRFQYDADAVRDRERPVGGAGRQLVDVAQHREPALLEIDRFVRVGESVGRAVAEHADRLSGAAVEHGLVGARAQHRPEEIRRIGTPCGIAVEVEIAVHRVDRQLAERRLAIRGRRIAVHSGQVARHAVGADRVRMGGVDRALPQVRELGGRALVRVPRRQDRRIARVGRRWIEQRERVRIDRLPVGAEQRAVVQRLGGHDGEPRGRVDQHAAVAQERQRVELWRAAGAERRRVALGVGLRPRGALRLDVAHRVRPVVRVAARGAGLRRRHGARTACPAAVVRVAVERRVGLAAGARYRRIGERIGEPRDGAGVAARRLPCVGFALQRVRQPHVRGDIGAAGQRNFVARFECVELRACFGFERRARETAAAAVVEPERALDRVDRMHRFMRENVGHRSRAGRRAVDRHASALRIDPAAAATLADAHAPAVRIEHAQLGRERAGLLCERADFVGQRRAADTHPHARDHGWLLRERVGWRRFFALRLQEFRGIQFDPAHHAVLDFREPRQRQHVRRVVMPDAAGIADQEVARAREDALQVEADVGLFEHLAQLHDVRDPRARNDGRQLVGRERVAVEHAKRADQCGDDAAERAKRPVQLHGAYAQSLELLERVLFVGHELLVGRAPRVDRRGRLRVLRRCRAMIDRGEHRVVAEREPGLAGACAEQFADVVLDVDPRARVAVEMNALGVGRQFAEGMRCRGRRVEAVEHARVEHCGVVADGPLGRRVDGPPPHVREPRGGCVAAVLRGQHDRVGVLDHAPRRHGERVFMRADRLAVGEQRAVGQRVGVQHEHVAVRQRRHVTVAVRVQFGGVGRRASVAER</sequence>